<feature type="domain" description="MurNAc-LAA" evidence="2">
    <location>
        <begin position="91"/>
        <end position="248"/>
    </location>
</feature>
<dbReference type="GO" id="GO:0009253">
    <property type="term" value="P:peptidoglycan catabolic process"/>
    <property type="evidence" value="ECO:0007669"/>
    <property type="project" value="InterPro"/>
</dbReference>
<dbReference type="EC" id="3.5.1.28" evidence="3"/>
<gene>
    <name evidence="3" type="ORF">MNB_SV-4-1443</name>
</gene>
<dbReference type="PANTHER" id="PTHR30404:SF0">
    <property type="entry name" value="N-ACETYLMURAMOYL-L-ALANINE AMIDASE AMIC"/>
    <property type="match status" value="1"/>
</dbReference>
<evidence type="ECO:0000313" key="3">
    <source>
        <dbReference type="EMBL" id="SFV89700.1"/>
    </source>
</evidence>
<dbReference type="Gene3D" id="3.40.630.40">
    <property type="entry name" value="Zn-dependent exopeptidases"/>
    <property type="match status" value="1"/>
</dbReference>
<dbReference type="InterPro" id="IPR002508">
    <property type="entry name" value="MurNAc-LAA_cat"/>
</dbReference>
<dbReference type="EMBL" id="FPIB01000002">
    <property type="protein sequence ID" value="SFV89700.1"/>
    <property type="molecule type" value="Genomic_DNA"/>
</dbReference>
<dbReference type="Pfam" id="PF01520">
    <property type="entry name" value="Amidase_3"/>
    <property type="match status" value="1"/>
</dbReference>
<accession>A0A1W1E701</accession>
<dbReference type="InterPro" id="IPR050695">
    <property type="entry name" value="N-acetylmuramoyl_amidase_3"/>
</dbReference>
<dbReference type="PROSITE" id="PS51257">
    <property type="entry name" value="PROKAR_LIPOPROTEIN"/>
    <property type="match status" value="1"/>
</dbReference>
<evidence type="ECO:0000256" key="1">
    <source>
        <dbReference type="ARBA" id="ARBA00022801"/>
    </source>
</evidence>
<sequence length="260" mass="29098">MRVKSYVAISCIFILGFFSLQGCVGPDRSNRLVVIDAGHGGHDCGAQCGGKQEKALVLQVVKKLQQAFKREGYQVYLTRGNNRFLTLGERTRIADRKDADVFISIHANAIADKSRFEEVEGVETYYLQKTRDGRSQQIAQRENEAVLKGTDMLSRDVIVDSVLAGPKVVESHKLAIDVQNNIMKHLHGRYADVKNGGAKPAPFYVLVGASRPSILVEVGYITNTKERERLFSPDYQERIAKGIVDGVDRYLDNRQKELEI</sequence>
<protein>
    <submittedName>
        <fullName evidence="3">N-acetylmuramoyl-L-alanine amidase</fullName>
        <ecNumber evidence="3">3.5.1.28</ecNumber>
    </submittedName>
</protein>
<dbReference type="SMART" id="SM00646">
    <property type="entry name" value="Ami_3"/>
    <property type="match status" value="1"/>
</dbReference>
<keyword evidence="1 3" id="KW-0378">Hydrolase</keyword>
<name>A0A1W1E701_9ZZZZ</name>
<dbReference type="GO" id="GO:0008745">
    <property type="term" value="F:N-acetylmuramoyl-L-alanine amidase activity"/>
    <property type="evidence" value="ECO:0007669"/>
    <property type="project" value="UniProtKB-EC"/>
</dbReference>
<evidence type="ECO:0000259" key="2">
    <source>
        <dbReference type="SMART" id="SM00646"/>
    </source>
</evidence>
<dbReference type="PANTHER" id="PTHR30404">
    <property type="entry name" value="N-ACETYLMURAMOYL-L-ALANINE AMIDASE"/>
    <property type="match status" value="1"/>
</dbReference>
<organism evidence="3">
    <name type="scientific">hydrothermal vent metagenome</name>
    <dbReference type="NCBI Taxonomy" id="652676"/>
    <lineage>
        <taxon>unclassified sequences</taxon>
        <taxon>metagenomes</taxon>
        <taxon>ecological metagenomes</taxon>
    </lineage>
</organism>
<dbReference type="GO" id="GO:0030288">
    <property type="term" value="C:outer membrane-bounded periplasmic space"/>
    <property type="evidence" value="ECO:0007669"/>
    <property type="project" value="TreeGrafter"/>
</dbReference>
<dbReference type="FunFam" id="3.40.630.40:FF:000005">
    <property type="entry name" value="N-acetylmuramoyl-L-alanine amidase (AmiA)"/>
    <property type="match status" value="1"/>
</dbReference>
<dbReference type="CDD" id="cd02696">
    <property type="entry name" value="MurNAc-LAA"/>
    <property type="match status" value="1"/>
</dbReference>
<dbReference type="SUPFAM" id="SSF53187">
    <property type="entry name" value="Zn-dependent exopeptidases"/>
    <property type="match status" value="1"/>
</dbReference>
<reference evidence="3" key="1">
    <citation type="submission" date="2016-10" db="EMBL/GenBank/DDBJ databases">
        <authorList>
            <person name="de Groot N.N."/>
        </authorList>
    </citation>
    <scope>NUCLEOTIDE SEQUENCE</scope>
</reference>
<proteinExistence type="predicted"/>
<dbReference type="AlphaFoldDB" id="A0A1W1E701"/>